<accession>A0A644ZY22</accession>
<dbReference type="EMBL" id="VSSQ01011034">
    <property type="protein sequence ID" value="MPM45835.1"/>
    <property type="molecule type" value="Genomic_DNA"/>
</dbReference>
<sequence>MAILNTKQNKSLLNAQTIKNFLGEGRKVIIVGLKHTKHINTIAEIFENPALRDIPTLIIDDEGDQATLNTRVNTKEMSSTYEAVIKLKGKLQRHCFVSITATPQANILIQTWDKLSPDFGNLVYPGDEYCGLHEFHGEKQDILIRLIPEDEPNLLDEEGVPDSFYDSLAAFFVGGALRKYRGDNKNHAMLVHPSQKKFDHKRVIEKITDVVNDWQEKTKEIAKGINDISFDSFNELLKRSYDHFISDGVSMPEYDELYPYIVDCVKKCAPPHLCNSDEDATNNAKYYLYNIFVGGNMVERGITIKGLAITYIMRRAKGKANVDNTEQRARWFGYKKSFLDVCRVYTTQTIKDDFSAIYEHENDLWDSIERAQIKGLSFKDIPRIFILASKRLDLTRKNVAHAERCNFSEWSKQDYLLSDKNIVRQNLDAIAVFRVVYHNQIESRSYNGVNQHKIVKGLNYFSLCDNLLYNLIYPTNSHVDANLFRKISEVLKKTNITPEIDVVWIRDGCGEERTLRADGQINQLFQGHNPNRSSATYYPGDGAMILPDRDHVMQLQIHMVKAKNMPERDFFAPALALYIPLEYAEQMGKIIGQL</sequence>
<reference evidence="2" key="1">
    <citation type="submission" date="2019-08" db="EMBL/GenBank/DDBJ databases">
        <authorList>
            <person name="Kucharzyk K."/>
            <person name="Murdoch R.W."/>
            <person name="Higgins S."/>
            <person name="Loffler F."/>
        </authorList>
    </citation>
    <scope>NUCLEOTIDE SEQUENCE</scope>
</reference>
<dbReference type="InterPro" id="IPR018310">
    <property type="entry name" value="Put_endonuclease_Z1-dom"/>
</dbReference>
<dbReference type="Pfam" id="PF10593">
    <property type="entry name" value="Z1"/>
    <property type="match status" value="1"/>
</dbReference>
<gene>
    <name evidence="2" type="ORF">SDC9_92527</name>
</gene>
<name>A0A644ZY22_9ZZZZ</name>
<organism evidence="2">
    <name type="scientific">bioreactor metagenome</name>
    <dbReference type="NCBI Taxonomy" id="1076179"/>
    <lineage>
        <taxon>unclassified sequences</taxon>
        <taxon>metagenomes</taxon>
        <taxon>ecological metagenomes</taxon>
    </lineage>
</organism>
<dbReference type="AlphaFoldDB" id="A0A644ZY22"/>
<protein>
    <recommendedName>
        <fullName evidence="1">Putative endonuclease Z1 domain-containing protein</fullName>
    </recommendedName>
</protein>
<comment type="caution">
    <text evidence="2">The sequence shown here is derived from an EMBL/GenBank/DDBJ whole genome shotgun (WGS) entry which is preliminary data.</text>
</comment>
<evidence type="ECO:0000259" key="1">
    <source>
        <dbReference type="Pfam" id="PF10593"/>
    </source>
</evidence>
<feature type="domain" description="Putative endonuclease Z1" evidence="1">
    <location>
        <begin position="165"/>
        <end position="381"/>
    </location>
</feature>
<evidence type="ECO:0000313" key="2">
    <source>
        <dbReference type="EMBL" id="MPM45835.1"/>
    </source>
</evidence>
<proteinExistence type="predicted"/>